<evidence type="ECO:0000313" key="2">
    <source>
        <dbReference type="EMBL" id="GFE17946.1"/>
    </source>
</evidence>
<dbReference type="GO" id="GO:0008168">
    <property type="term" value="F:methyltransferase activity"/>
    <property type="evidence" value="ECO:0007669"/>
    <property type="project" value="UniProtKB-ARBA"/>
</dbReference>
<keyword evidence="3" id="KW-1185">Reference proteome</keyword>
<name>A0A640T6M9_9ACTN</name>
<dbReference type="GO" id="GO:0017000">
    <property type="term" value="P:antibiotic biosynthetic process"/>
    <property type="evidence" value="ECO:0007669"/>
    <property type="project" value="UniProtKB-ARBA"/>
</dbReference>
<proteinExistence type="predicted"/>
<dbReference type="Gene3D" id="3.40.50.150">
    <property type="entry name" value="Vaccinia Virus protein VP39"/>
    <property type="match status" value="1"/>
</dbReference>
<comment type="caution">
    <text evidence="2">The sequence shown here is derived from an EMBL/GenBank/DDBJ whole genome shotgun (WGS) entry which is preliminary data.</text>
</comment>
<dbReference type="PANTHER" id="PTHR43861">
    <property type="entry name" value="TRANS-ACONITATE 2-METHYLTRANSFERASE-RELATED"/>
    <property type="match status" value="1"/>
</dbReference>
<protein>
    <recommendedName>
        <fullName evidence="1">Methyltransferase type 12 domain-containing protein</fullName>
    </recommendedName>
</protein>
<organism evidence="2 3">
    <name type="scientific">Streptomyces glebosus</name>
    <dbReference type="NCBI Taxonomy" id="249580"/>
    <lineage>
        <taxon>Bacteria</taxon>
        <taxon>Bacillati</taxon>
        <taxon>Actinomycetota</taxon>
        <taxon>Actinomycetes</taxon>
        <taxon>Kitasatosporales</taxon>
        <taxon>Streptomycetaceae</taxon>
        <taxon>Streptomyces</taxon>
    </lineage>
</organism>
<reference evidence="2 3" key="1">
    <citation type="submission" date="2019-12" db="EMBL/GenBank/DDBJ databases">
        <title>Whole genome shotgun sequence of Streptomyces hygroscopicus subsp. glebosus NBRC 13786.</title>
        <authorList>
            <person name="Ichikawa N."/>
            <person name="Kimura A."/>
            <person name="Kitahashi Y."/>
            <person name="Komaki H."/>
            <person name="Tamura T."/>
        </authorList>
    </citation>
    <scope>NUCLEOTIDE SEQUENCE [LARGE SCALE GENOMIC DNA]</scope>
    <source>
        <strain evidence="2 3">NBRC 13786</strain>
    </source>
</reference>
<gene>
    <name evidence="2" type="ORF">Sgleb_59930</name>
</gene>
<sequence>MERRDVQGHYERLAAEYDEHWVYGPHYITWMSARIAETLRLSSADRIADIGCGTGMFAREVARIVNPQHAILCADPSPAMLHQIGMPPPAALTPVVASAEDIAVGRVQLPYGQLDAIWLKESVHHVADPATTLHGLAARLAPGGRLLVVMLPTSIEYPLFQAALDRFTELQPNPELIVDNLRAAGLQTTLRYVDYELRLDREKYIGMVRARYMSVLSTFCDSDVEKGIEEMRAAHPEPVLAFPDRFAFLLGVKPGEGR</sequence>
<evidence type="ECO:0000259" key="1">
    <source>
        <dbReference type="Pfam" id="PF08242"/>
    </source>
</evidence>
<dbReference type="AlphaFoldDB" id="A0A640T6M9"/>
<dbReference type="InterPro" id="IPR013217">
    <property type="entry name" value="Methyltransf_12"/>
</dbReference>
<dbReference type="InterPro" id="IPR029063">
    <property type="entry name" value="SAM-dependent_MTases_sf"/>
</dbReference>
<dbReference type="RefSeq" id="WP_190141043.1">
    <property type="nucleotide sequence ID" value="NZ_BLIO01000001.1"/>
</dbReference>
<dbReference type="Proteomes" id="UP000430079">
    <property type="component" value="Unassembled WGS sequence"/>
</dbReference>
<dbReference type="Pfam" id="PF08242">
    <property type="entry name" value="Methyltransf_12"/>
    <property type="match status" value="1"/>
</dbReference>
<dbReference type="PANTHER" id="PTHR43861:SF1">
    <property type="entry name" value="TRANS-ACONITATE 2-METHYLTRANSFERASE"/>
    <property type="match status" value="1"/>
</dbReference>
<evidence type="ECO:0000313" key="3">
    <source>
        <dbReference type="Proteomes" id="UP000430079"/>
    </source>
</evidence>
<dbReference type="CDD" id="cd02440">
    <property type="entry name" value="AdoMet_MTases"/>
    <property type="match status" value="1"/>
</dbReference>
<accession>A0A640T6M9</accession>
<feature type="domain" description="Methyltransferase type 12" evidence="1">
    <location>
        <begin position="49"/>
        <end position="146"/>
    </location>
</feature>
<dbReference type="EMBL" id="BLIO01000001">
    <property type="protein sequence ID" value="GFE17946.1"/>
    <property type="molecule type" value="Genomic_DNA"/>
</dbReference>
<dbReference type="SUPFAM" id="SSF53335">
    <property type="entry name" value="S-adenosyl-L-methionine-dependent methyltransferases"/>
    <property type="match status" value="1"/>
</dbReference>